<keyword evidence="4" id="KW-0378">Hydrolase</keyword>
<evidence type="ECO:0000259" key="6">
    <source>
        <dbReference type="Pfam" id="PF07687"/>
    </source>
</evidence>
<evidence type="ECO:0000256" key="1">
    <source>
        <dbReference type="ARBA" id="ARBA00006247"/>
    </source>
</evidence>
<dbReference type="Proteomes" id="UP001217500">
    <property type="component" value="Chromosome"/>
</dbReference>
<dbReference type="SUPFAM" id="SSF55031">
    <property type="entry name" value="Bacterial exopeptidase dimerisation domain"/>
    <property type="match status" value="1"/>
</dbReference>
<evidence type="ECO:0000256" key="2">
    <source>
        <dbReference type="ARBA" id="ARBA00022670"/>
    </source>
</evidence>
<dbReference type="GO" id="GO:0008233">
    <property type="term" value="F:peptidase activity"/>
    <property type="evidence" value="ECO:0007669"/>
    <property type="project" value="UniProtKB-KW"/>
</dbReference>
<comment type="similarity">
    <text evidence="1">Belongs to the peptidase M20A family.</text>
</comment>
<dbReference type="Gene3D" id="1.10.150.900">
    <property type="match status" value="1"/>
</dbReference>
<dbReference type="GO" id="GO:0006508">
    <property type="term" value="P:proteolysis"/>
    <property type="evidence" value="ECO:0007669"/>
    <property type="project" value="UniProtKB-KW"/>
</dbReference>
<dbReference type="Pfam" id="PF07687">
    <property type="entry name" value="M20_dimer"/>
    <property type="match status" value="1"/>
</dbReference>
<gene>
    <name evidence="7" type="ORF">PH603_16125</name>
</gene>
<sequence>MVRRLILSVVALIAVLAAVMVGRTLMAPGMPAPVAAPEAFPVNEEEAVAKLAKALTFETISRAPGAPYDTEAFDAFHAWLGEAFPNVFSQLKVTRIAGHSLLVEWPGKDASLQPAMFLAHMDVVPVDPATLGEWTHPPFAGIVADGMVWGRGALDMKGPMITLLEATETLLARGYIPARTILLGLGHDEEVGGSGAVAIAAHLKETGVRPAFVLDEGGAVATDGLFGGTSEPVALIGVAEKGYMSVKLTSRGQGGHSSRPGKDTAISRLAKAIQRLEAYEFPNDARFLRSTLEPAMPLLPFGQRLAVANLWLTEPLVVALMKEAPDMAASLHTTKVPTILSAGIKDNVIPTVAEATVNLRLFPGDAPEAVLATLREVIADDMISVEPASSVMTPASPVSPTDSDAYRLISDTIKGMTPDAPPPVATMLVLMATDVRHYAGVSDAQYRFNYVPMTPALIRTLHAEDERVPVSAIPDMVRFFGRMMLGAGG</sequence>
<reference evidence="7" key="1">
    <citation type="submission" date="2023-01" db="EMBL/GenBank/DDBJ databases">
        <title>The genome sequence of Kordiimonadaceae bacterium 6D33.</title>
        <authorList>
            <person name="Liu Y."/>
        </authorList>
    </citation>
    <scope>NUCLEOTIDE SEQUENCE</scope>
    <source>
        <strain evidence="7">6D33</strain>
    </source>
</reference>
<keyword evidence="3" id="KW-0479">Metal-binding</keyword>
<evidence type="ECO:0000256" key="5">
    <source>
        <dbReference type="ARBA" id="ARBA00022833"/>
    </source>
</evidence>
<dbReference type="InterPro" id="IPR036264">
    <property type="entry name" value="Bact_exopeptidase_dim_dom"/>
</dbReference>
<dbReference type="InterPro" id="IPR002933">
    <property type="entry name" value="Peptidase_M20"/>
</dbReference>
<dbReference type="PANTHER" id="PTHR45962">
    <property type="entry name" value="N-FATTY-ACYL-AMINO ACID SYNTHASE/HYDROLASE PM20D1"/>
    <property type="match status" value="1"/>
</dbReference>
<keyword evidence="8" id="KW-1185">Reference proteome</keyword>
<dbReference type="SUPFAM" id="SSF53187">
    <property type="entry name" value="Zn-dependent exopeptidases"/>
    <property type="match status" value="1"/>
</dbReference>
<dbReference type="Gene3D" id="3.40.630.10">
    <property type="entry name" value="Zn peptidases"/>
    <property type="match status" value="1"/>
</dbReference>
<protein>
    <submittedName>
        <fullName evidence="7">M20/M25/M40 family metallo-hydrolase</fullName>
    </submittedName>
</protein>
<evidence type="ECO:0000256" key="4">
    <source>
        <dbReference type="ARBA" id="ARBA00022801"/>
    </source>
</evidence>
<feature type="domain" description="Peptidase M20 dimerisation" evidence="6">
    <location>
        <begin position="238"/>
        <end position="380"/>
    </location>
</feature>
<dbReference type="InterPro" id="IPR047177">
    <property type="entry name" value="Pept_M20A"/>
</dbReference>
<dbReference type="KEGG" id="gso:PH603_16125"/>
<dbReference type="GO" id="GO:0046872">
    <property type="term" value="F:metal ion binding"/>
    <property type="evidence" value="ECO:0007669"/>
    <property type="project" value="UniProtKB-KW"/>
</dbReference>
<dbReference type="RefSeq" id="WP_289503785.1">
    <property type="nucleotide sequence ID" value="NZ_CP116805.1"/>
</dbReference>
<dbReference type="PANTHER" id="PTHR45962:SF1">
    <property type="entry name" value="N-FATTY-ACYL-AMINO ACID SYNTHASE_HYDROLASE PM20D1"/>
    <property type="match status" value="1"/>
</dbReference>
<dbReference type="Pfam" id="PF01546">
    <property type="entry name" value="Peptidase_M20"/>
    <property type="match status" value="1"/>
</dbReference>
<dbReference type="AlphaFoldDB" id="A0AAE9XRT8"/>
<evidence type="ECO:0000256" key="3">
    <source>
        <dbReference type="ARBA" id="ARBA00022723"/>
    </source>
</evidence>
<keyword evidence="5" id="KW-0862">Zinc</keyword>
<evidence type="ECO:0000313" key="8">
    <source>
        <dbReference type="Proteomes" id="UP001217500"/>
    </source>
</evidence>
<keyword evidence="2" id="KW-0645">Protease</keyword>
<dbReference type="InterPro" id="IPR011650">
    <property type="entry name" value="Peptidase_M20_dimer"/>
</dbReference>
<name>A0AAE9XRT8_9PROT</name>
<evidence type="ECO:0000313" key="7">
    <source>
        <dbReference type="EMBL" id="WCL54066.1"/>
    </source>
</evidence>
<accession>A0AAE9XRT8</accession>
<proteinExistence type="inferred from homology"/>
<dbReference type="Gene3D" id="3.30.70.360">
    <property type="match status" value="1"/>
</dbReference>
<organism evidence="7 8">
    <name type="scientific">Gimibacter soli</name>
    <dbReference type="NCBI Taxonomy" id="3024400"/>
    <lineage>
        <taxon>Bacteria</taxon>
        <taxon>Pseudomonadati</taxon>
        <taxon>Pseudomonadota</taxon>
        <taxon>Alphaproteobacteria</taxon>
        <taxon>Kordiimonadales</taxon>
        <taxon>Temperatibacteraceae</taxon>
        <taxon>Gimibacter</taxon>
    </lineage>
</organism>
<dbReference type="EMBL" id="CP116805">
    <property type="protein sequence ID" value="WCL54066.1"/>
    <property type="molecule type" value="Genomic_DNA"/>
</dbReference>